<evidence type="ECO:0000256" key="8">
    <source>
        <dbReference type="PIRSR" id="PIRSR001434-2"/>
    </source>
</evidence>
<dbReference type="FunFam" id="3.40.640.10:FF:000043">
    <property type="entry name" value="Cystathionine gamma-lyase"/>
    <property type="match status" value="1"/>
</dbReference>
<dbReference type="PANTHER" id="PTHR11808:SF15">
    <property type="entry name" value="CYSTATHIONINE GAMMA-LYASE"/>
    <property type="match status" value="1"/>
</dbReference>
<dbReference type="InterPro" id="IPR015424">
    <property type="entry name" value="PyrdxlP-dep_Trfase"/>
</dbReference>
<dbReference type="GO" id="GO:0005737">
    <property type="term" value="C:cytoplasm"/>
    <property type="evidence" value="ECO:0007669"/>
    <property type="project" value="TreeGrafter"/>
</dbReference>
<dbReference type="GO" id="GO:0004123">
    <property type="term" value="F:cystathionine gamma-lyase activity"/>
    <property type="evidence" value="ECO:0007669"/>
    <property type="project" value="TreeGrafter"/>
</dbReference>
<dbReference type="GO" id="GO:0030170">
    <property type="term" value="F:pyridoxal phosphate binding"/>
    <property type="evidence" value="ECO:0007669"/>
    <property type="project" value="InterPro"/>
</dbReference>
<comment type="pathway">
    <text evidence="2">Amino-acid biosynthesis; L-cysteine biosynthesis; L-cysteine from L-homocysteine and L-serine: step 2/2.</text>
</comment>
<dbReference type="GO" id="GO:0019343">
    <property type="term" value="P:cysteine biosynthetic process via cystathionine"/>
    <property type="evidence" value="ECO:0007669"/>
    <property type="project" value="TreeGrafter"/>
</dbReference>
<comment type="cofactor">
    <cofactor evidence="1 9">
        <name>pyridoxal 5'-phosphate</name>
        <dbReference type="ChEBI" id="CHEBI:597326"/>
    </cofactor>
</comment>
<comment type="similarity">
    <text evidence="3 9">Belongs to the trans-sulfuration enzymes family.</text>
</comment>
<dbReference type="AlphaFoldDB" id="A0A125RDX4"/>
<dbReference type="GO" id="GO:0019346">
    <property type="term" value="P:transsulfuration"/>
    <property type="evidence" value="ECO:0007669"/>
    <property type="project" value="InterPro"/>
</dbReference>
<dbReference type="GO" id="GO:0009086">
    <property type="term" value="P:methionine biosynthetic process"/>
    <property type="evidence" value="ECO:0007669"/>
    <property type="project" value="UniProtKB-ARBA"/>
</dbReference>
<dbReference type="STRING" id="45286.A0A125RDX4"/>
<evidence type="ECO:0000256" key="7">
    <source>
        <dbReference type="ARBA" id="ARBA00029853"/>
    </source>
</evidence>
<gene>
    <name evidence="10" type="ORF">AW171_hschr2357</name>
</gene>
<protein>
    <recommendedName>
        <fullName evidence="4">cystathionine gamma-lyase</fullName>
        <ecNumber evidence="4">4.4.1.1</ecNumber>
    </recommendedName>
    <alternativeName>
        <fullName evidence="7">Gamma-cystathionase</fullName>
    </alternativeName>
</protein>
<keyword evidence="6" id="KW-0198">Cysteine biosynthesis</keyword>
<name>A0A125RDX4_9SACH</name>
<dbReference type="Gene3D" id="3.90.1150.10">
    <property type="entry name" value="Aspartate Aminotransferase, domain 1"/>
    <property type="match status" value="1"/>
</dbReference>
<evidence type="ECO:0000313" key="11">
    <source>
        <dbReference type="Proteomes" id="UP000243052"/>
    </source>
</evidence>
<proteinExistence type="inferred from homology"/>
<evidence type="ECO:0000256" key="4">
    <source>
        <dbReference type="ARBA" id="ARBA00012085"/>
    </source>
</evidence>
<dbReference type="CDD" id="cd00614">
    <property type="entry name" value="CGS_like"/>
    <property type="match status" value="1"/>
</dbReference>
<evidence type="ECO:0000313" key="10">
    <source>
        <dbReference type="EMBL" id="AMD18835.1"/>
    </source>
</evidence>
<evidence type="ECO:0000256" key="3">
    <source>
        <dbReference type="ARBA" id="ARBA00009077"/>
    </source>
</evidence>
<dbReference type="Pfam" id="PF01053">
    <property type="entry name" value="Cys_Met_Meta_PP"/>
    <property type="match status" value="1"/>
</dbReference>
<dbReference type="FunFam" id="3.90.1150.10:FF:000033">
    <property type="entry name" value="Cystathionine gamma-synthase"/>
    <property type="match status" value="1"/>
</dbReference>
<accession>A0A125RDX4</accession>
<organism evidence="10 11">
    <name type="scientific">Eremothecium sinecaudum</name>
    <dbReference type="NCBI Taxonomy" id="45286"/>
    <lineage>
        <taxon>Eukaryota</taxon>
        <taxon>Fungi</taxon>
        <taxon>Dikarya</taxon>
        <taxon>Ascomycota</taxon>
        <taxon>Saccharomycotina</taxon>
        <taxon>Saccharomycetes</taxon>
        <taxon>Saccharomycetales</taxon>
        <taxon>Saccharomycetaceae</taxon>
        <taxon>Eremothecium</taxon>
    </lineage>
</organism>
<reference evidence="10 11" key="1">
    <citation type="submission" date="2016-01" db="EMBL/GenBank/DDBJ databases">
        <title>Genome sequence of the yeast Holleya sinecauda.</title>
        <authorList>
            <person name="Dietrich F.S."/>
        </authorList>
    </citation>
    <scope>NUCLEOTIDE SEQUENCE [LARGE SCALE GENOMIC DNA]</scope>
    <source>
        <strain evidence="10 11">ATCC 58844</strain>
    </source>
</reference>
<dbReference type="EMBL" id="CP014242">
    <property type="protein sequence ID" value="AMD18835.1"/>
    <property type="molecule type" value="Genomic_DNA"/>
</dbReference>
<dbReference type="SUPFAM" id="SSF53383">
    <property type="entry name" value="PLP-dependent transferases"/>
    <property type="match status" value="1"/>
</dbReference>
<evidence type="ECO:0000256" key="5">
    <source>
        <dbReference type="ARBA" id="ARBA00022898"/>
    </source>
</evidence>
<dbReference type="InterPro" id="IPR015421">
    <property type="entry name" value="PyrdxlP-dep_Trfase_major"/>
</dbReference>
<dbReference type="InterPro" id="IPR015422">
    <property type="entry name" value="PyrdxlP-dep_Trfase_small"/>
</dbReference>
<dbReference type="Gene3D" id="3.40.640.10">
    <property type="entry name" value="Type I PLP-dependent aspartate aminotransferase-like (Major domain)"/>
    <property type="match status" value="1"/>
</dbReference>
<dbReference type="PROSITE" id="PS00868">
    <property type="entry name" value="CYS_MET_METAB_PP"/>
    <property type="match status" value="1"/>
</dbReference>
<dbReference type="EC" id="4.4.1.1" evidence="4"/>
<keyword evidence="5 8" id="KW-0663">Pyridoxal phosphate</keyword>
<sequence>MGYLPSDSFATKAIHAGAHSDEHGSVIEPISLSTTFRQSSPAVPIGEYEYSRSQNPNRKNLEDAIAALENAKYGLAFSSGSATTAVILQSLPQGSHVVSIGDVYGGTHRYFTAVANTHGVETTFTNNLVEDLPNLIKENTKLVWIESPTNPTLKVTDIEYVTKIAKGVTKDIVVVVDNTFLSPYLSNPLNFGADIVIHSATKYINGHSDVVMGVLATNNDALYERLKYLQNAVGAIPSPFDCWMTHRGLKTLHLRSKQSSITAQKIAEFLAQSEDVILVNYPGLPTHENYEVVKKQHRGGMGGGMISFRVKGGAVSAAKFSSSTRLFALAESLGGVESLLEVPAVMTHGGIPKEQREQSGVFDDLIRLSVGIEDTDDLLEDIKQALLASKQ</sequence>
<dbReference type="PIRSF" id="PIRSF001434">
    <property type="entry name" value="CGS"/>
    <property type="match status" value="1"/>
</dbReference>
<evidence type="ECO:0000256" key="6">
    <source>
        <dbReference type="ARBA" id="ARBA00023192"/>
    </source>
</evidence>
<evidence type="ECO:0000256" key="2">
    <source>
        <dbReference type="ARBA" id="ARBA00005038"/>
    </source>
</evidence>
<dbReference type="GeneID" id="28722012"/>
<dbReference type="InterPro" id="IPR054542">
    <property type="entry name" value="Cys_met_metab_PP"/>
</dbReference>
<dbReference type="OrthoDB" id="3512640at2759"/>
<dbReference type="InterPro" id="IPR000277">
    <property type="entry name" value="Cys/Met-Metab_PyrdxlP-dep_enz"/>
</dbReference>
<feature type="modified residue" description="N6-(pyridoxal phosphate)lysine" evidence="8">
    <location>
        <position position="202"/>
    </location>
</feature>
<keyword evidence="11" id="KW-1185">Reference proteome</keyword>
<dbReference type="Proteomes" id="UP000243052">
    <property type="component" value="Chromosome ii"/>
</dbReference>
<evidence type="ECO:0000256" key="1">
    <source>
        <dbReference type="ARBA" id="ARBA00001933"/>
    </source>
</evidence>
<keyword evidence="6" id="KW-0028">Amino-acid biosynthesis</keyword>
<dbReference type="RefSeq" id="XP_017985831.1">
    <property type="nucleotide sequence ID" value="XM_018130073.1"/>
</dbReference>
<dbReference type="PANTHER" id="PTHR11808">
    <property type="entry name" value="TRANS-SULFURATION ENZYME FAMILY MEMBER"/>
    <property type="match status" value="1"/>
</dbReference>
<evidence type="ECO:0000256" key="9">
    <source>
        <dbReference type="RuleBase" id="RU362118"/>
    </source>
</evidence>